<feature type="transmembrane region" description="Helical" evidence="1">
    <location>
        <begin position="399"/>
        <end position="422"/>
    </location>
</feature>
<gene>
    <name evidence="2" type="ORF">ACFQ4R_07435</name>
</gene>
<evidence type="ECO:0000256" key="1">
    <source>
        <dbReference type="SAM" id="Phobius"/>
    </source>
</evidence>
<keyword evidence="1" id="KW-1133">Transmembrane helix</keyword>
<feature type="transmembrane region" description="Helical" evidence="1">
    <location>
        <begin position="87"/>
        <end position="107"/>
    </location>
</feature>
<name>A0ABW4BMF7_9LACO</name>
<feature type="transmembrane region" description="Helical" evidence="1">
    <location>
        <begin position="244"/>
        <end position="263"/>
    </location>
</feature>
<reference evidence="3" key="1">
    <citation type="journal article" date="2019" name="Int. J. Syst. Evol. Microbiol.">
        <title>The Global Catalogue of Microorganisms (GCM) 10K type strain sequencing project: providing services to taxonomists for standard genome sequencing and annotation.</title>
        <authorList>
            <consortium name="The Broad Institute Genomics Platform"/>
            <consortium name="The Broad Institute Genome Sequencing Center for Infectious Disease"/>
            <person name="Wu L."/>
            <person name="Ma J."/>
        </authorList>
    </citation>
    <scope>NUCLEOTIDE SEQUENCE [LARGE SCALE GENOMIC DNA]</scope>
    <source>
        <strain evidence="3">CCM 8937</strain>
    </source>
</reference>
<evidence type="ECO:0000313" key="2">
    <source>
        <dbReference type="EMBL" id="MFD1411414.1"/>
    </source>
</evidence>
<feature type="transmembrane region" description="Helical" evidence="1">
    <location>
        <begin position="506"/>
        <end position="530"/>
    </location>
</feature>
<feature type="transmembrane region" description="Helical" evidence="1">
    <location>
        <begin position="128"/>
        <end position="154"/>
    </location>
</feature>
<feature type="transmembrane region" description="Helical" evidence="1">
    <location>
        <begin position="166"/>
        <end position="189"/>
    </location>
</feature>
<protein>
    <submittedName>
        <fullName evidence="2">ABC transporter permease</fullName>
    </submittedName>
</protein>
<feature type="transmembrane region" description="Helical" evidence="1">
    <location>
        <begin position="196"/>
        <end position="214"/>
    </location>
</feature>
<feature type="transmembrane region" description="Helical" evidence="1">
    <location>
        <begin position="466"/>
        <end position="486"/>
    </location>
</feature>
<keyword evidence="1" id="KW-0812">Transmembrane</keyword>
<feature type="transmembrane region" description="Helical" evidence="1">
    <location>
        <begin position="302"/>
        <end position="326"/>
    </location>
</feature>
<organism evidence="2 3">
    <name type="scientific">Lapidilactobacillus gannanensis</name>
    <dbReference type="NCBI Taxonomy" id="2486002"/>
    <lineage>
        <taxon>Bacteria</taxon>
        <taxon>Bacillati</taxon>
        <taxon>Bacillota</taxon>
        <taxon>Bacilli</taxon>
        <taxon>Lactobacillales</taxon>
        <taxon>Lactobacillaceae</taxon>
        <taxon>Lapidilactobacillus</taxon>
    </lineage>
</organism>
<proteinExistence type="predicted"/>
<accession>A0ABW4BMF7</accession>
<dbReference type="EMBL" id="JBHTOH010000072">
    <property type="protein sequence ID" value="MFD1411414.1"/>
    <property type="molecule type" value="Genomic_DNA"/>
</dbReference>
<keyword evidence="1" id="KW-0472">Membrane</keyword>
<sequence>MLKENFAQTGALLKINLRRDGVKLLAWFLILVGLLVGYAYKIGTLFAGAKAIATLIATLRTPAMIAIMGYIPDQQPMTEAIIYSSEMVVFMSLFAGLASILISVPATRGAEEAGLVELLRAKAVGHQAFIAAAWLENFLFNGLLLLATGLGLQLAAMDGANSAGNWLLAALIAGSGLLFGSLGILAAQLTREARTATSYGLAALGLAYLLRMVLDVSHHQANWWSLLGWPEQAGVYYRNNGWPIVWQVLALVLVLVAAMALNAQRDLNGGLIAVRPGKTTSRFLRGPLTALVKSDQRSFWSWLLAAVVIGLMYGSIFNHIAAIITANPLMQQIVSAGKQQQAVTQLILNFLTLLSVVLAVLGTIRGQLLLNHLDLDAHKGYLELYFARPISRLRVFSSYLGWSLLNAWLVLAAGLAGLYWGSAAVMKQPLALKYFVRIFSGYFLPVAVLVIVSALLVAWAPRWRQLGLVYTGVGFVLMYFRSLLKLPTWVVQLVPYGWVRQVPLKTINGATVLSLIVISLVGIGLAYWGYRRRDQNFN</sequence>
<dbReference type="RefSeq" id="WP_125651463.1">
    <property type="nucleotide sequence ID" value="NZ_JBHTOH010000072.1"/>
</dbReference>
<comment type="caution">
    <text evidence="2">The sequence shown here is derived from an EMBL/GenBank/DDBJ whole genome shotgun (WGS) entry which is preliminary data.</text>
</comment>
<dbReference type="Proteomes" id="UP001597191">
    <property type="component" value="Unassembled WGS sequence"/>
</dbReference>
<feature type="transmembrane region" description="Helical" evidence="1">
    <location>
        <begin position="434"/>
        <end position="459"/>
    </location>
</feature>
<keyword evidence="3" id="KW-1185">Reference proteome</keyword>
<feature type="transmembrane region" description="Helical" evidence="1">
    <location>
        <begin position="346"/>
        <end position="364"/>
    </location>
</feature>
<evidence type="ECO:0000313" key="3">
    <source>
        <dbReference type="Proteomes" id="UP001597191"/>
    </source>
</evidence>
<feature type="transmembrane region" description="Helical" evidence="1">
    <location>
        <begin position="24"/>
        <end position="40"/>
    </location>
</feature>